<dbReference type="EMBL" id="QGDL01000001">
    <property type="protein sequence ID" value="PWJ32281.1"/>
    <property type="molecule type" value="Genomic_DNA"/>
</dbReference>
<protein>
    <submittedName>
        <fullName evidence="1">Uncharacterized protein</fullName>
    </submittedName>
</protein>
<dbReference type="Proteomes" id="UP000245845">
    <property type="component" value="Unassembled WGS sequence"/>
</dbReference>
<name>A0A2Y9B9K4_9FIRM</name>
<dbReference type="RefSeq" id="WP_109729631.1">
    <property type="nucleotide sequence ID" value="NZ_BAAACK010000007.1"/>
</dbReference>
<accession>A0A2Y9B9K4</accession>
<keyword evidence="2" id="KW-1185">Reference proteome</keyword>
<dbReference type="AlphaFoldDB" id="A0A2Y9B9K4"/>
<dbReference type="OrthoDB" id="2065671at2"/>
<proteinExistence type="predicted"/>
<reference evidence="1 2" key="1">
    <citation type="submission" date="2018-05" db="EMBL/GenBank/DDBJ databases">
        <title>The Hungate 1000. A catalogue of reference genomes from the rumen microbiome.</title>
        <authorList>
            <person name="Kelly W."/>
        </authorList>
    </citation>
    <scope>NUCLEOTIDE SEQUENCE [LARGE SCALE GENOMIC DNA]</scope>
    <source>
        <strain evidence="1 2">NLAE-zl-C242</strain>
    </source>
</reference>
<sequence>MGIQEYLNDLLNFELREIKYRYREKIVDDIKNRMCSLLSRWEQIDFRKTVLFVTDEEALFYEPVAPDDVRRFVVATIRNSMLEVAASVNCRQFKIQEPLSDEKIKSITSNAICYFKQCRFEDLQNEAKDMIYVDIYGEAIQKYPLAWTVLIRTAAENGNEEVFEKVHGENVEEVRVLSEKPLKKVICDGYSLEFDDYLMEELGNVISGNIDIFYVDCFKGLTRNFEKVLHVLEIILQSGKAFVTCNYYISNGRIEKRRKILRASHSQKDMFDNVRNLNGLPTFFKSVLKGMV</sequence>
<gene>
    <name evidence="1" type="ORF">A8806_101569</name>
</gene>
<evidence type="ECO:0000313" key="1">
    <source>
        <dbReference type="EMBL" id="PWJ32281.1"/>
    </source>
</evidence>
<evidence type="ECO:0000313" key="2">
    <source>
        <dbReference type="Proteomes" id="UP000245845"/>
    </source>
</evidence>
<organism evidence="1 2">
    <name type="scientific">Faecalicatena orotica</name>
    <dbReference type="NCBI Taxonomy" id="1544"/>
    <lineage>
        <taxon>Bacteria</taxon>
        <taxon>Bacillati</taxon>
        <taxon>Bacillota</taxon>
        <taxon>Clostridia</taxon>
        <taxon>Lachnospirales</taxon>
        <taxon>Lachnospiraceae</taxon>
        <taxon>Faecalicatena</taxon>
    </lineage>
</organism>
<comment type="caution">
    <text evidence="1">The sequence shown here is derived from an EMBL/GenBank/DDBJ whole genome shotgun (WGS) entry which is preliminary data.</text>
</comment>